<reference evidence="3 4" key="1">
    <citation type="submission" date="2017-09" db="EMBL/GenBank/DDBJ databases">
        <title>Large-scale bioinformatics analysis of Bacillus genomes uncovers conserved roles of natural products in bacterial physiology.</title>
        <authorList>
            <consortium name="Agbiome Team Llc"/>
            <person name="Bleich R.M."/>
            <person name="Grubbs K.J."/>
            <person name="Santa Maria K.C."/>
            <person name="Allen S.E."/>
            <person name="Farag S."/>
            <person name="Shank E.A."/>
            <person name="Bowers A."/>
        </authorList>
    </citation>
    <scope>NUCLEOTIDE SEQUENCE [LARGE SCALE GENOMIC DNA]</scope>
    <source>
        <strain evidence="3 4">AFS030179</strain>
    </source>
</reference>
<evidence type="ECO:0000313" key="3">
    <source>
        <dbReference type="EMBL" id="PGY99969.1"/>
    </source>
</evidence>
<evidence type="ECO:0000256" key="1">
    <source>
        <dbReference type="SAM" id="MobiDB-lite"/>
    </source>
</evidence>
<accession>A0AB36V3V7</accession>
<dbReference type="PROSITE" id="PS51257">
    <property type="entry name" value="PROKAR_LIPOPROTEIN"/>
    <property type="match status" value="1"/>
</dbReference>
<dbReference type="RefSeq" id="WP_098916651.1">
    <property type="nucleotide sequence ID" value="NZ_NUPM01000028.1"/>
</dbReference>
<feature type="region of interest" description="Disordered" evidence="1">
    <location>
        <begin position="25"/>
        <end position="69"/>
    </location>
</feature>
<feature type="compositionally biased region" description="Basic and acidic residues" evidence="1">
    <location>
        <begin position="25"/>
        <end position="42"/>
    </location>
</feature>
<gene>
    <name evidence="3" type="ORF">COE48_26950</name>
</gene>
<keyword evidence="2" id="KW-0732">Signal</keyword>
<feature type="signal peptide" evidence="2">
    <location>
        <begin position="1"/>
        <end position="22"/>
    </location>
</feature>
<dbReference type="EMBL" id="NUPM01000028">
    <property type="protein sequence ID" value="PGY99969.1"/>
    <property type="molecule type" value="Genomic_DNA"/>
</dbReference>
<name>A0AB36V3V7_BACTU</name>
<proteinExistence type="predicted"/>
<organism evidence="3 4">
    <name type="scientific">Bacillus thuringiensis</name>
    <dbReference type="NCBI Taxonomy" id="1428"/>
    <lineage>
        <taxon>Bacteria</taxon>
        <taxon>Bacillati</taxon>
        <taxon>Bacillota</taxon>
        <taxon>Bacilli</taxon>
        <taxon>Bacillales</taxon>
        <taxon>Bacillaceae</taxon>
        <taxon>Bacillus</taxon>
        <taxon>Bacillus cereus group</taxon>
    </lineage>
</organism>
<dbReference type="Proteomes" id="UP000223445">
    <property type="component" value="Unassembled WGS sequence"/>
</dbReference>
<evidence type="ECO:0008006" key="5">
    <source>
        <dbReference type="Google" id="ProtNLM"/>
    </source>
</evidence>
<evidence type="ECO:0000256" key="2">
    <source>
        <dbReference type="SAM" id="SignalP"/>
    </source>
</evidence>
<evidence type="ECO:0000313" key="4">
    <source>
        <dbReference type="Proteomes" id="UP000223445"/>
    </source>
</evidence>
<dbReference type="AlphaFoldDB" id="A0AB36V3V7"/>
<feature type="chain" id="PRO_5044342134" description="Lipoprotein" evidence="2">
    <location>
        <begin position="23"/>
        <end position="164"/>
    </location>
</feature>
<comment type="caution">
    <text evidence="3">The sequence shown here is derived from an EMBL/GenBank/DDBJ whole genome shotgun (WGS) entry which is preliminary data.</text>
</comment>
<protein>
    <recommendedName>
        <fullName evidence="5">Lipoprotein</fullName>
    </recommendedName>
</protein>
<sequence>MKKRLSLMLVTALAFGSLTACGDSGKVEKEETKQVSTNEKKVAGSNETPTKRTVDLGSNKPWQAAAPSRVKEWQGKGETVYLWSDASELESMTLESINIKDHQDERMPAVAEYLETFAKEVGPNVSNKKEYFNKLNETASDLKSMNLDSAKTKIEEAKKLREAK</sequence>